<dbReference type="InterPro" id="IPR000792">
    <property type="entry name" value="Tscrpt_reg_LuxR_C"/>
</dbReference>
<dbReference type="InterPro" id="IPR016032">
    <property type="entry name" value="Sig_transdc_resp-reg_C-effctor"/>
</dbReference>
<dbReference type="EMBL" id="JACOOH010000002">
    <property type="protein sequence ID" value="MBC5620225.1"/>
    <property type="molecule type" value="Genomic_DNA"/>
</dbReference>
<protein>
    <recommendedName>
        <fullName evidence="2">RNA polymerase sigma factor SigS</fullName>
    </recommendedName>
</protein>
<dbReference type="RefSeq" id="WP_186975058.1">
    <property type="nucleotide sequence ID" value="NZ_JACOOH010000002.1"/>
</dbReference>
<feature type="domain" description="HTH luxR-type" evidence="8">
    <location>
        <begin position="116"/>
        <end position="173"/>
    </location>
</feature>
<dbReference type="SUPFAM" id="SSF46894">
    <property type="entry name" value="C-terminal effector domain of the bipartite response regulators"/>
    <property type="match status" value="1"/>
</dbReference>
<dbReference type="InterPro" id="IPR007627">
    <property type="entry name" value="RNA_pol_sigma70_r2"/>
</dbReference>
<gene>
    <name evidence="9" type="ORF">H8S64_03835</name>
</gene>
<keyword evidence="10" id="KW-1185">Reference proteome</keyword>
<name>A0ABR7CX18_9BACT</name>
<dbReference type="Pfam" id="PF04542">
    <property type="entry name" value="Sigma70_r2"/>
    <property type="match status" value="1"/>
</dbReference>
<dbReference type="InterPro" id="IPR039425">
    <property type="entry name" value="RNA_pol_sigma-70-like"/>
</dbReference>
<evidence type="ECO:0000259" key="8">
    <source>
        <dbReference type="SMART" id="SM00421"/>
    </source>
</evidence>
<evidence type="ECO:0000256" key="5">
    <source>
        <dbReference type="ARBA" id="ARBA00023125"/>
    </source>
</evidence>
<dbReference type="CDD" id="cd06170">
    <property type="entry name" value="LuxR_C_like"/>
    <property type="match status" value="1"/>
</dbReference>
<comment type="similarity">
    <text evidence="1">Belongs to the sigma-70 factor family.</text>
</comment>
<evidence type="ECO:0000256" key="1">
    <source>
        <dbReference type="ARBA" id="ARBA00007788"/>
    </source>
</evidence>
<dbReference type="PANTHER" id="PTHR43133:SF8">
    <property type="entry name" value="RNA POLYMERASE SIGMA FACTOR HI_1459-RELATED"/>
    <property type="match status" value="1"/>
</dbReference>
<evidence type="ECO:0000313" key="10">
    <source>
        <dbReference type="Proteomes" id="UP000646484"/>
    </source>
</evidence>
<dbReference type="InterPro" id="IPR036388">
    <property type="entry name" value="WH-like_DNA-bd_sf"/>
</dbReference>
<dbReference type="Gene3D" id="1.10.1740.10">
    <property type="match status" value="1"/>
</dbReference>
<dbReference type="Proteomes" id="UP000646484">
    <property type="component" value="Unassembled WGS sequence"/>
</dbReference>
<dbReference type="InterPro" id="IPR013325">
    <property type="entry name" value="RNA_pol_sigma_r2"/>
</dbReference>
<sequence>MENGIKGIDTFKELYMSHFQAVVGFCHTYLKDREQSMDVTQETFFKLYERLDDAYSRRNAIAFLYITAKNLCMDVLRHEKFNTEDVDELKEKLYSDDFFLDEITNQEMIRFVQAAVAQLTGRSLEIARLALDGLGNQEIADTLGISINSVKSRKKEMYSKLREIIGKEYVILFFAKYLLKIEK</sequence>
<comment type="function">
    <text evidence="7">Sigma factors are initiation factors that promote the attachment of RNA polymerase to specific initiation sites and are then released. Sigma-S contributes to the protection against external stress, thus playing a role in cellular fitness and survival.</text>
</comment>
<dbReference type="NCBIfam" id="TIGR02937">
    <property type="entry name" value="sigma70-ECF"/>
    <property type="match status" value="1"/>
</dbReference>
<evidence type="ECO:0000256" key="2">
    <source>
        <dbReference type="ARBA" id="ARBA00021245"/>
    </source>
</evidence>
<dbReference type="SMART" id="SM00421">
    <property type="entry name" value="HTH_LUXR"/>
    <property type="match status" value="1"/>
</dbReference>
<dbReference type="SUPFAM" id="SSF88946">
    <property type="entry name" value="Sigma2 domain of RNA polymerase sigma factors"/>
    <property type="match status" value="1"/>
</dbReference>
<evidence type="ECO:0000256" key="6">
    <source>
        <dbReference type="ARBA" id="ARBA00023163"/>
    </source>
</evidence>
<evidence type="ECO:0000256" key="7">
    <source>
        <dbReference type="ARBA" id="ARBA00024701"/>
    </source>
</evidence>
<dbReference type="PRINTS" id="PR00038">
    <property type="entry name" value="HTHLUXR"/>
</dbReference>
<dbReference type="Gene3D" id="1.10.10.10">
    <property type="entry name" value="Winged helix-like DNA-binding domain superfamily/Winged helix DNA-binding domain"/>
    <property type="match status" value="1"/>
</dbReference>
<keyword evidence="4" id="KW-0731">Sigma factor</keyword>
<organism evidence="9 10">
    <name type="scientific">Butyricimonas hominis</name>
    <dbReference type="NCBI Taxonomy" id="2763032"/>
    <lineage>
        <taxon>Bacteria</taxon>
        <taxon>Pseudomonadati</taxon>
        <taxon>Bacteroidota</taxon>
        <taxon>Bacteroidia</taxon>
        <taxon>Bacteroidales</taxon>
        <taxon>Odoribacteraceae</taxon>
        <taxon>Butyricimonas</taxon>
    </lineage>
</organism>
<keyword evidence="5" id="KW-0238">DNA-binding</keyword>
<dbReference type="InterPro" id="IPR014284">
    <property type="entry name" value="RNA_pol_sigma-70_dom"/>
</dbReference>
<evidence type="ECO:0000256" key="3">
    <source>
        <dbReference type="ARBA" id="ARBA00023015"/>
    </source>
</evidence>
<dbReference type="PANTHER" id="PTHR43133">
    <property type="entry name" value="RNA POLYMERASE ECF-TYPE SIGMA FACTO"/>
    <property type="match status" value="1"/>
</dbReference>
<evidence type="ECO:0000256" key="4">
    <source>
        <dbReference type="ARBA" id="ARBA00023082"/>
    </source>
</evidence>
<keyword evidence="6" id="KW-0804">Transcription</keyword>
<comment type="caution">
    <text evidence="9">The sequence shown here is derived from an EMBL/GenBank/DDBJ whole genome shotgun (WGS) entry which is preliminary data.</text>
</comment>
<dbReference type="Pfam" id="PF00196">
    <property type="entry name" value="GerE"/>
    <property type="match status" value="1"/>
</dbReference>
<proteinExistence type="inferred from homology"/>
<evidence type="ECO:0000313" key="9">
    <source>
        <dbReference type="EMBL" id="MBC5620225.1"/>
    </source>
</evidence>
<keyword evidence="3" id="KW-0805">Transcription regulation</keyword>
<reference evidence="9 10" key="1">
    <citation type="submission" date="2020-08" db="EMBL/GenBank/DDBJ databases">
        <title>Genome public.</title>
        <authorList>
            <person name="Liu C."/>
            <person name="Sun Q."/>
        </authorList>
    </citation>
    <scope>NUCLEOTIDE SEQUENCE [LARGE SCALE GENOMIC DNA]</scope>
    <source>
        <strain evidence="9 10">NSJ-56</strain>
    </source>
</reference>
<accession>A0ABR7CX18</accession>